<dbReference type="GeneID" id="86941099"/>
<dbReference type="RefSeq" id="WP_009533182.1">
    <property type="nucleotide sequence ID" value="NZ_JH590863.1"/>
</dbReference>
<dbReference type="AlphaFoldDB" id="A0AA36Y4N1"/>
<evidence type="ECO:0000313" key="2">
    <source>
        <dbReference type="EMBL" id="EHO16651.1"/>
    </source>
</evidence>
<sequence>MRQNTDADRILTIAEQGLEGHLYDAIEKEKVVITFSGSEGGSSTSDTMAYYYRQNGISALGVTLFAGIDTGKFLDKVPLEYVENAIRYLKDQGYKKIAVDGISKGSEYALLAASMFEDISCVIARVPSYFVSEGMIGKKRTSGDSCWSYQRKSLNYVPYKIKQFNVIKQFIAHREFNILDYNTNKDIGSEAIIPMERIQGPILLISTEADTVWPSVQQADYIKEYLLDHNFPYEIMNLKYQYISHFAISMRRNEGLLKLLFKTERKYPNECAADRADITSKVIDFIQNHW</sequence>
<dbReference type="InterPro" id="IPR014940">
    <property type="entry name" value="BAAT_C"/>
</dbReference>
<dbReference type="Proteomes" id="UP000018466">
    <property type="component" value="Unassembled WGS sequence"/>
</dbReference>
<evidence type="ECO:0000259" key="1">
    <source>
        <dbReference type="Pfam" id="PF08840"/>
    </source>
</evidence>
<dbReference type="Gene3D" id="3.40.50.1820">
    <property type="entry name" value="alpha/beta hydrolase"/>
    <property type="match status" value="1"/>
</dbReference>
<dbReference type="InterPro" id="IPR029058">
    <property type="entry name" value="AB_hydrolase_fold"/>
</dbReference>
<dbReference type="Pfam" id="PF08840">
    <property type="entry name" value="BAAT_C"/>
    <property type="match status" value="1"/>
</dbReference>
<gene>
    <name evidence="2" type="ORF">HMPREF9623_01350</name>
</gene>
<dbReference type="SUPFAM" id="SSF53474">
    <property type="entry name" value="alpha/beta-Hydrolases"/>
    <property type="match status" value="1"/>
</dbReference>
<dbReference type="GO" id="GO:0006631">
    <property type="term" value="P:fatty acid metabolic process"/>
    <property type="evidence" value="ECO:0007669"/>
    <property type="project" value="TreeGrafter"/>
</dbReference>
<dbReference type="PANTHER" id="PTHR10824">
    <property type="entry name" value="ACYL-COENZYME A THIOESTERASE-RELATED"/>
    <property type="match status" value="1"/>
</dbReference>
<accession>A0AA36Y4N1</accession>
<comment type="caution">
    <text evidence="2">The sequence shown here is derived from an EMBL/GenBank/DDBJ whole genome shotgun (WGS) entry which is preliminary data.</text>
</comment>
<organism evidence="2 3">
    <name type="scientific">Stomatobaculum longum</name>
    <dbReference type="NCBI Taxonomy" id="796942"/>
    <lineage>
        <taxon>Bacteria</taxon>
        <taxon>Bacillati</taxon>
        <taxon>Bacillota</taxon>
        <taxon>Clostridia</taxon>
        <taxon>Lachnospirales</taxon>
        <taxon>Lachnospiraceae</taxon>
        <taxon>Stomatobaculum</taxon>
    </lineage>
</organism>
<dbReference type="GO" id="GO:0006637">
    <property type="term" value="P:acyl-CoA metabolic process"/>
    <property type="evidence" value="ECO:0007669"/>
    <property type="project" value="TreeGrafter"/>
</dbReference>
<protein>
    <recommendedName>
        <fullName evidence="1">BAAT/Acyl-CoA thioester hydrolase C-terminal domain-containing protein</fullName>
    </recommendedName>
</protein>
<dbReference type="PANTHER" id="PTHR10824:SF4">
    <property type="entry name" value="ACYL-COENZYME A THIOESTERASE 1-LIKE"/>
    <property type="match status" value="1"/>
</dbReference>
<dbReference type="GO" id="GO:0047617">
    <property type="term" value="F:fatty acyl-CoA hydrolase activity"/>
    <property type="evidence" value="ECO:0007669"/>
    <property type="project" value="TreeGrafter"/>
</dbReference>
<feature type="domain" description="BAAT/Acyl-CoA thioester hydrolase C-terminal" evidence="1">
    <location>
        <begin position="77"/>
        <end position="245"/>
    </location>
</feature>
<evidence type="ECO:0000313" key="3">
    <source>
        <dbReference type="Proteomes" id="UP000018466"/>
    </source>
</evidence>
<dbReference type="EMBL" id="AGEL01000007">
    <property type="protein sequence ID" value="EHO16651.1"/>
    <property type="molecule type" value="Genomic_DNA"/>
</dbReference>
<name>A0AA36Y4N1_9FIRM</name>
<keyword evidence="3" id="KW-1185">Reference proteome</keyword>
<proteinExistence type="predicted"/>
<reference evidence="2 3" key="1">
    <citation type="submission" date="2011-10" db="EMBL/GenBank/DDBJ databases">
        <title>The Genome Sequence of Lachnospiraceae bacterium ACC2.</title>
        <authorList>
            <consortium name="The Broad Institute Genome Sequencing Platform"/>
            <person name="Earl A."/>
            <person name="Ward D."/>
            <person name="Feldgarden M."/>
            <person name="Gevers D."/>
            <person name="Sizova M."/>
            <person name="Hazen A."/>
            <person name="Epstein S."/>
            <person name="Young S.K."/>
            <person name="Zeng Q."/>
            <person name="Gargeya S."/>
            <person name="Fitzgerald M."/>
            <person name="Haas B."/>
            <person name="Abouelleil A."/>
            <person name="Alvarado L."/>
            <person name="Arachchi H.M."/>
            <person name="Berlin A."/>
            <person name="Brown A."/>
            <person name="Chapman S.B."/>
            <person name="Chen Z."/>
            <person name="Dunbar C."/>
            <person name="Freedman E."/>
            <person name="Gearin G."/>
            <person name="Goldberg J."/>
            <person name="Griggs A."/>
            <person name="Gujja S."/>
            <person name="Heiman D."/>
            <person name="Howarth C."/>
            <person name="Larson L."/>
            <person name="Lui A."/>
            <person name="MacDonald P.J.P."/>
            <person name="Montmayeur A."/>
            <person name="Murphy C."/>
            <person name="Neiman D."/>
            <person name="Pearson M."/>
            <person name="Priest M."/>
            <person name="Roberts A."/>
            <person name="Saif S."/>
            <person name="Shea T."/>
            <person name="Shenoy N."/>
            <person name="Sisk P."/>
            <person name="Stolte C."/>
            <person name="Sykes S."/>
            <person name="Wortman J."/>
            <person name="Nusbaum C."/>
            <person name="Birren B."/>
        </authorList>
    </citation>
    <scope>NUCLEOTIDE SEQUENCE [LARGE SCALE GENOMIC DNA]</scope>
    <source>
        <strain evidence="2 3">ACC2</strain>
    </source>
</reference>